<comment type="caution">
    <text evidence="1">The sequence shown here is derived from an EMBL/GenBank/DDBJ whole genome shotgun (WGS) entry which is preliminary data.</text>
</comment>
<keyword evidence="2" id="KW-1185">Reference proteome</keyword>
<evidence type="ECO:0000313" key="2">
    <source>
        <dbReference type="Proteomes" id="UP000762676"/>
    </source>
</evidence>
<dbReference type="Proteomes" id="UP000762676">
    <property type="component" value="Unassembled WGS sequence"/>
</dbReference>
<accession>A0AAV4FTC7</accession>
<proteinExistence type="predicted"/>
<gene>
    <name evidence="1" type="ORF">ElyMa_003950600</name>
</gene>
<evidence type="ECO:0000313" key="1">
    <source>
        <dbReference type="EMBL" id="GFR76733.1"/>
    </source>
</evidence>
<organism evidence="1 2">
    <name type="scientific">Elysia marginata</name>
    <dbReference type="NCBI Taxonomy" id="1093978"/>
    <lineage>
        <taxon>Eukaryota</taxon>
        <taxon>Metazoa</taxon>
        <taxon>Spiralia</taxon>
        <taxon>Lophotrochozoa</taxon>
        <taxon>Mollusca</taxon>
        <taxon>Gastropoda</taxon>
        <taxon>Heterobranchia</taxon>
        <taxon>Euthyneura</taxon>
        <taxon>Panpulmonata</taxon>
        <taxon>Sacoglossa</taxon>
        <taxon>Placobranchoidea</taxon>
        <taxon>Plakobranchidae</taxon>
        <taxon>Elysia</taxon>
    </lineage>
</organism>
<dbReference type="AlphaFoldDB" id="A0AAV4FTC7"/>
<name>A0AAV4FTC7_9GAST</name>
<protein>
    <submittedName>
        <fullName evidence="1">Uncharacterized protein</fullName>
    </submittedName>
</protein>
<dbReference type="EMBL" id="BMAT01008040">
    <property type="protein sequence ID" value="GFR76733.1"/>
    <property type="molecule type" value="Genomic_DNA"/>
</dbReference>
<sequence length="93" mass="10542">MLTSKLVFLNVSLDKTELLHQPAPNTQSPAPSIVIHDTPLANVEHFRTHKAGALPYMLSFILKIYWQDRIPKLEVLERAYSSGIECMLIKAQL</sequence>
<reference evidence="1 2" key="1">
    <citation type="journal article" date="2021" name="Elife">
        <title>Chloroplast acquisition without the gene transfer in kleptoplastic sea slugs, Plakobranchus ocellatus.</title>
        <authorList>
            <person name="Maeda T."/>
            <person name="Takahashi S."/>
            <person name="Yoshida T."/>
            <person name="Shimamura S."/>
            <person name="Takaki Y."/>
            <person name="Nagai Y."/>
            <person name="Toyoda A."/>
            <person name="Suzuki Y."/>
            <person name="Arimoto A."/>
            <person name="Ishii H."/>
            <person name="Satoh N."/>
            <person name="Nishiyama T."/>
            <person name="Hasebe M."/>
            <person name="Maruyama T."/>
            <person name="Minagawa J."/>
            <person name="Obokata J."/>
            <person name="Shigenobu S."/>
        </authorList>
    </citation>
    <scope>NUCLEOTIDE SEQUENCE [LARGE SCALE GENOMIC DNA]</scope>
</reference>